<gene>
    <name evidence="1" type="ORF">METZ01_LOCUS341875</name>
</gene>
<sequence length="46" mass="5298">MATQTTQLVILKKAYIFNGKHNKTYPHQGKNNFQNITNPQAGYVFE</sequence>
<dbReference type="AlphaFoldDB" id="A0A382QXG2"/>
<organism evidence="1">
    <name type="scientific">marine metagenome</name>
    <dbReference type="NCBI Taxonomy" id="408172"/>
    <lineage>
        <taxon>unclassified sequences</taxon>
        <taxon>metagenomes</taxon>
        <taxon>ecological metagenomes</taxon>
    </lineage>
</organism>
<protein>
    <submittedName>
        <fullName evidence="1">Uncharacterized protein</fullName>
    </submittedName>
</protein>
<feature type="non-terminal residue" evidence="1">
    <location>
        <position position="46"/>
    </location>
</feature>
<reference evidence="1" key="1">
    <citation type="submission" date="2018-05" db="EMBL/GenBank/DDBJ databases">
        <authorList>
            <person name="Lanie J.A."/>
            <person name="Ng W.-L."/>
            <person name="Kazmierczak K.M."/>
            <person name="Andrzejewski T.M."/>
            <person name="Davidsen T.M."/>
            <person name="Wayne K.J."/>
            <person name="Tettelin H."/>
            <person name="Glass J.I."/>
            <person name="Rusch D."/>
            <person name="Podicherti R."/>
            <person name="Tsui H.-C.T."/>
            <person name="Winkler M.E."/>
        </authorList>
    </citation>
    <scope>NUCLEOTIDE SEQUENCE</scope>
</reference>
<proteinExistence type="predicted"/>
<evidence type="ECO:0000313" key="1">
    <source>
        <dbReference type="EMBL" id="SVC89021.1"/>
    </source>
</evidence>
<dbReference type="EMBL" id="UINC01116938">
    <property type="protein sequence ID" value="SVC89021.1"/>
    <property type="molecule type" value="Genomic_DNA"/>
</dbReference>
<accession>A0A382QXG2</accession>
<name>A0A382QXG2_9ZZZZ</name>